<dbReference type="PANTHER" id="PTHR42862">
    <property type="entry name" value="DELTA-1-PYRROLINE-5-CARBOXYLATE DEHYDROGENASE 1, ISOFORM A-RELATED"/>
    <property type="match status" value="1"/>
</dbReference>
<organism evidence="4 5">
    <name type="scientific">Bradyrhizobium vignae</name>
    <dbReference type="NCBI Taxonomy" id="1549949"/>
    <lineage>
        <taxon>Bacteria</taxon>
        <taxon>Pseudomonadati</taxon>
        <taxon>Pseudomonadota</taxon>
        <taxon>Alphaproteobacteria</taxon>
        <taxon>Hyphomicrobiales</taxon>
        <taxon>Nitrobacteraceae</taxon>
        <taxon>Bradyrhizobium</taxon>
    </lineage>
</organism>
<evidence type="ECO:0000256" key="1">
    <source>
        <dbReference type="ARBA" id="ARBA00023002"/>
    </source>
</evidence>
<evidence type="ECO:0000313" key="4">
    <source>
        <dbReference type="EMBL" id="SPP98323.1"/>
    </source>
</evidence>
<keyword evidence="1" id="KW-0560">Oxidoreductase</keyword>
<dbReference type="GO" id="GO:0009898">
    <property type="term" value="C:cytoplasmic side of plasma membrane"/>
    <property type="evidence" value="ECO:0007669"/>
    <property type="project" value="TreeGrafter"/>
</dbReference>
<accession>A0A2U3QA95</accession>
<proteinExistence type="predicted"/>
<dbReference type="Gene3D" id="3.40.605.10">
    <property type="entry name" value="Aldehyde Dehydrogenase, Chain A, domain 1"/>
    <property type="match status" value="1"/>
</dbReference>
<dbReference type="PANTHER" id="PTHR42862:SF1">
    <property type="entry name" value="DELTA-1-PYRROLINE-5-CARBOXYLATE DEHYDROGENASE 2, ISOFORM A-RELATED"/>
    <property type="match status" value="1"/>
</dbReference>
<keyword evidence="2" id="KW-0520">NAD</keyword>
<dbReference type="GO" id="GO:0003842">
    <property type="term" value="F:L-glutamate gamma-semialdehyde dehydrogenase activity"/>
    <property type="evidence" value="ECO:0007669"/>
    <property type="project" value="TreeGrafter"/>
</dbReference>
<reference evidence="4 5" key="1">
    <citation type="submission" date="2018-03" db="EMBL/GenBank/DDBJ databases">
        <authorList>
            <person name="Gully D."/>
        </authorList>
    </citation>
    <scope>NUCLEOTIDE SEQUENCE [LARGE SCALE GENOMIC DNA]</scope>
    <source>
        <strain evidence="4">ORS3257</strain>
    </source>
</reference>
<dbReference type="Proteomes" id="UP000246085">
    <property type="component" value="Chromosome BRAD3257"/>
</dbReference>
<dbReference type="Gene3D" id="3.40.309.10">
    <property type="entry name" value="Aldehyde Dehydrogenase, Chain A, domain 2"/>
    <property type="match status" value="1"/>
</dbReference>
<dbReference type="InterPro" id="IPR050485">
    <property type="entry name" value="Proline_metab_enzyme"/>
</dbReference>
<dbReference type="InterPro" id="IPR016162">
    <property type="entry name" value="Ald_DH_N"/>
</dbReference>
<dbReference type="InterPro" id="IPR015590">
    <property type="entry name" value="Aldehyde_DH_dom"/>
</dbReference>
<dbReference type="SUPFAM" id="SSF53720">
    <property type="entry name" value="ALDH-like"/>
    <property type="match status" value="1"/>
</dbReference>
<dbReference type="GO" id="GO:0010133">
    <property type="term" value="P:L-proline catabolic process to L-glutamate"/>
    <property type="evidence" value="ECO:0007669"/>
    <property type="project" value="TreeGrafter"/>
</dbReference>
<dbReference type="Pfam" id="PF00171">
    <property type="entry name" value="Aldedh"/>
    <property type="match status" value="1"/>
</dbReference>
<dbReference type="EMBL" id="LS398110">
    <property type="protein sequence ID" value="SPP98323.1"/>
    <property type="molecule type" value="Genomic_DNA"/>
</dbReference>
<gene>
    <name evidence="4" type="ORF">BRAD3257_7655</name>
</gene>
<name>A0A2U3QA95_9BRAD</name>
<evidence type="ECO:0000313" key="5">
    <source>
        <dbReference type="Proteomes" id="UP000246085"/>
    </source>
</evidence>
<dbReference type="AlphaFoldDB" id="A0A2U3QA95"/>
<sequence length="200" mass="22194">MCDQIATIKVGDVADFGNFMGAVIDERAWRKHMQVFEEVKSSNAKILTGGRGDDETGYFVAPTLIETDDLESRLLREEFFGPIVAAYVYRDSEFEPILEKIDQSGTYGLTGAIFSTDRRIIGRALNGLRSSAGNFYINDKPTGAIVGQQPFGGARMSGTNDKAGSIWNLIRWASPRTIKEAFVPPKDYRYPYLSSGWADD</sequence>
<dbReference type="KEGG" id="bvz:BRAD3257_7655"/>
<dbReference type="InterPro" id="IPR016163">
    <property type="entry name" value="Ald_DH_C"/>
</dbReference>
<feature type="domain" description="Aldehyde dehydrogenase" evidence="3">
    <location>
        <begin position="3"/>
        <end position="172"/>
    </location>
</feature>
<protein>
    <submittedName>
        <fullName evidence="4">Delta-1-pyrroline-5-carboxylate dehydrogenase</fullName>
    </submittedName>
</protein>
<dbReference type="InterPro" id="IPR016161">
    <property type="entry name" value="Ald_DH/histidinol_DH"/>
</dbReference>
<evidence type="ECO:0000256" key="2">
    <source>
        <dbReference type="ARBA" id="ARBA00023027"/>
    </source>
</evidence>
<evidence type="ECO:0000259" key="3">
    <source>
        <dbReference type="Pfam" id="PF00171"/>
    </source>
</evidence>